<dbReference type="AlphaFoldDB" id="A0AAV6VV00"/>
<feature type="compositionally biased region" description="Polar residues" evidence="1">
    <location>
        <begin position="417"/>
        <end position="439"/>
    </location>
</feature>
<dbReference type="SUPFAM" id="SSF49354">
    <property type="entry name" value="PapD-like"/>
    <property type="match status" value="1"/>
</dbReference>
<evidence type="ECO:0000256" key="1">
    <source>
        <dbReference type="SAM" id="MobiDB-lite"/>
    </source>
</evidence>
<organism evidence="3 4">
    <name type="scientific">Oedothorax gibbosus</name>
    <dbReference type="NCBI Taxonomy" id="931172"/>
    <lineage>
        <taxon>Eukaryota</taxon>
        <taxon>Metazoa</taxon>
        <taxon>Ecdysozoa</taxon>
        <taxon>Arthropoda</taxon>
        <taxon>Chelicerata</taxon>
        <taxon>Arachnida</taxon>
        <taxon>Araneae</taxon>
        <taxon>Araneomorphae</taxon>
        <taxon>Entelegynae</taxon>
        <taxon>Araneoidea</taxon>
        <taxon>Linyphiidae</taxon>
        <taxon>Erigoninae</taxon>
        <taxon>Oedothorax</taxon>
    </lineage>
</organism>
<reference evidence="3 4" key="1">
    <citation type="journal article" date="2022" name="Nat. Ecol. Evol.">
        <title>A masculinizing supergene underlies an exaggerated male reproductive morph in a spider.</title>
        <authorList>
            <person name="Hendrickx F."/>
            <person name="De Corte Z."/>
            <person name="Sonet G."/>
            <person name="Van Belleghem S.M."/>
            <person name="Kostlbacher S."/>
            <person name="Vangestel C."/>
        </authorList>
    </citation>
    <scope>NUCLEOTIDE SEQUENCE [LARGE SCALE GENOMIC DNA]</scope>
    <source>
        <strain evidence="3">W744_W776</strain>
    </source>
</reference>
<keyword evidence="2" id="KW-1133">Transmembrane helix</keyword>
<proteinExistence type="predicted"/>
<evidence type="ECO:0008006" key="5">
    <source>
        <dbReference type="Google" id="ProtNLM"/>
    </source>
</evidence>
<dbReference type="EMBL" id="JAFNEN010000016">
    <property type="protein sequence ID" value="KAG8200332.1"/>
    <property type="molecule type" value="Genomic_DNA"/>
</dbReference>
<accession>A0AAV6VV00</accession>
<sequence>MDNIDQFQTNFCKGHHSTNPASSNNGIHDEISVSVSPCCFHLAEDGETESNLEVTNNNSFPIYFKLVTTNAVAMHFKPRSGRIEPYGKVLIKGFHAKSATPIGLQQTIGVMTSRIPLEDWPEEDYCQPINYKKTLEVQIKDRREGSIHSKSLPNNEGFDYKQYRQQFYRSPDQHHSSSPRKDTKIYKKASMDEMEDSNALNGCRKEERIQRSFYENRPSSNAAKNFGRRKLEVIKKISECSCRLCNCGEYDIDIYPEECNRVAEKHHQFQKNSEQEQNSDNYNTKAQLQPNACRKRITASERNLDIEKRNHQNFITKQNHEFTGHEHNEDQLSFSRNQKNQATFKETEHLSNFNKFQPNSTTRNDKKNKLPKESDEYSKTVNKSRKKKTAKRNSQSKCYCELCIKLNKAPLHDSEHSTVTSIESNQPEVGSTSSSATPKDTSESSDIDSFSHYNSEEHPVYRSLFHKCYKMLHKCHTVLQRVESNIRLNFMLLCITLSVVVFFIGVYFVTTESKPLASTDIYTRIIHCFSPVSVISRKRSYDSVFGSD</sequence>
<dbReference type="Proteomes" id="UP000827092">
    <property type="component" value="Unassembled WGS sequence"/>
</dbReference>
<dbReference type="InterPro" id="IPR008962">
    <property type="entry name" value="PapD-like_sf"/>
</dbReference>
<gene>
    <name evidence="3" type="ORF">JTE90_028514</name>
</gene>
<feature type="region of interest" description="Disordered" evidence="1">
    <location>
        <begin position="414"/>
        <end position="451"/>
    </location>
</feature>
<feature type="compositionally biased region" description="Basic and acidic residues" evidence="1">
    <location>
        <begin position="363"/>
        <end position="378"/>
    </location>
</feature>
<keyword evidence="2" id="KW-0472">Membrane</keyword>
<dbReference type="Gene3D" id="2.60.40.10">
    <property type="entry name" value="Immunoglobulins"/>
    <property type="match status" value="1"/>
</dbReference>
<protein>
    <recommendedName>
        <fullName evidence="5">MSP domain-containing protein</fullName>
    </recommendedName>
</protein>
<feature type="compositionally biased region" description="Polar residues" evidence="1">
    <location>
        <begin position="344"/>
        <end position="362"/>
    </location>
</feature>
<evidence type="ECO:0000313" key="4">
    <source>
        <dbReference type="Proteomes" id="UP000827092"/>
    </source>
</evidence>
<dbReference type="InterPro" id="IPR013783">
    <property type="entry name" value="Ig-like_fold"/>
</dbReference>
<evidence type="ECO:0000313" key="3">
    <source>
        <dbReference type="EMBL" id="KAG8200332.1"/>
    </source>
</evidence>
<comment type="caution">
    <text evidence="3">The sequence shown here is derived from an EMBL/GenBank/DDBJ whole genome shotgun (WGS) entry which is preliminary data.</text>
</comment>
<name>A0AAV6VV00_9ARAC</name>
<evidence type="ECO:0000256" key="2">
    <source>
        <dbReference type="SAM" id="Phobius"/>
    </source>
</evidence>
<feature type="transmembrane region" description="Helical" evidence="2">
    <location>
        <begin position="490"/>
        <end position="509"/>
    </location>
</feature>
<keyword evidence="2" id="KW-0812">Transmembrane</keyword>
<feature type="region of interest" description="Disordered" evidence="1">
    <location>
        <begin position="344"/>
        <end position="390"/>
    </location>
</feature>
<keyword evidence="4" id="KW-1185">Reference proteome</keyword>